<reference evidence="9 10" key="1">
    <citation type="submission" date="2019-06" db="EMBL/GenBank/DDBJ databases">
        <title>Whole genome shotgun sequence of Brevibacillus parabrevis NBRC 12334.</title>
        <authorList>
            <person name="Hosoyama A."/>
            <person name="Uohara A."/>
            <person name="Ohji S."/>
            <person name="Ichikawa N."/>
        </authorList>
    </citation>
    <scope>NUCLEOTIDE SEQUENCE [LARGE SCALE GENOMIC DNA]</scope>
    <source>
        <strain evidence="9 10">NBRC 12334</strain>
    </source>
</reference>
<keyword evidence="5 7" id="KW-1133">Transmembrane helix</keyword>
<protein>
    <submittedName>
        <fullName evidence="9">Transporter</fullName>
    </submittedName>
</protein>
<evidence type="ECO:0000256" key="1">
    <source>
        <dbReference type="ARBA" id="ARBA00004651"/>
    </source>
</evidence>
<feature type="transmembrane region" description="Helical" evidence="7">
    <location>
        <begin position="37"/>
        <end position="57"/>
    </location>
</feature>
<evidence type="ECO:0000256" key="4">
    <source>
        <dbReference type="ARBA" id="ARBA00022692"/>
    </source>
</evidence>
<dbReference type="PANTHER" id="PTHR32322">
    <property type="entry name" value="INNER MEMBRANE TRANSPORTER"/>
    <property type="match status" value="1"/>
</dbReference>
<comment type="caution">
    <text evidence="9">The sequence shown here is derived from an EMBL/GenBank/DDBJ whole genome shotgun (WGS) entry which is preliminary data.</text>
</comment>
<dbReference type="RefSeq" id="WP_122964640.1">
    <property type="nucleotide sequence ID" value="NZ_BJMH01000019.1"/>
</dbReference>
<keyword evidence="4 7" id="KW-0812">Transmembrane</keyword>
<evidence type="ECO:0000256" key="7">
    <source>
        <dbReference type="SAM" id="Phobius"/>
    </source>
</evidence>
<gene>
    <name evidence="9" type="ORF">BPA01_36530</name>
</gene>
<evidence type="ECO:0000256" key="5">
    <source>
        <dbReference type="ARBA" id="ARBA00022989"/>
    </source>
</evidence>
<dbReference type="Proteomes" id="UP000316882">
    <property type="component" value="Unassembled WGS sequence"/>
</dbReference>
<proteinExistence type="inferred from homology"/>
<keyword evidence="6 7" id="KW-0472">Membrane</keyword>
<evidence type="ECO:0000256" key="3">
    <source>
        <dbReference type="ARBA" id="ARBA00022475"/>
    </source>
</evidence>
<dbReference type="PANTHER" id="PTHR32322:SF18">
    <property type="entry name" value="S-ADENOSYLMETHIONINE_S-ADENOSYLHOMOCYSTEINE TRANSPORTER"/>
    <property type="match status" value="1"/>
</dbReference>
<name>A0A4Y3PKV7_BREPA</name>
<evidence type="ECO:0000259" key="8">
    <source>
        <dbReference type="Pfam" id="PF00892"/>
    </source>
</evidence>
<organism evidence="9 10">
    <name type="scientific">Brevibacillus parabrevis</name>
    <dbReference type="NCBI Taxonomy" id="54914"/>
    <lineage>
        <taxon>Bacteria</taxon>
        <taxon>Bacillati</taxon>
        <taxon>Bacillota</taxon>
        <taxon>Bacilli</taxon>
        <taxon>Bacillales</taxon>
        <taxon>Paenibacillaceae</taxon>
        <taxon>Brevibacillus</taxon>
    </lineage>
</organism>
<feature type="transmembrane region" description="Helical" evidence="7">
    <location>
        <begin position="69"/>
        <end position="89"/>
    </location>
</feature>
<dbReference type="InterPro" id="IPR000620">
    <property type="entry name" value="EamA_dom"/>
</dbReference>
<feature type="domain" description="EamA" evidence="8">
    <location>
        <begin position="9"/>
        <end position="145"/>
    </location>
</feature>
<sequence length="323" mass="35193">MNNKSLLAGTVLCALASASWGAMFPVAHIALQKIDPVTFAFLRYLLVSMLLCGLLLAKEGRSAFRLEGRGGALTFFGTMAFTVYNMGVFMGQKLMGETGTIAAAIMEVLMPMISIVLISLKTKKLPPAYSVTSIAIALAGALLVITNGSLAFFITASEQIFPLLLIFAGVVGWVVYSMGGARFVGWSTLRYSTLTCLLGTCVSFGVIAAAILLQWMPAPSWESVVAIKYEMAFMVLLPGLVALLSWNEGIKRLTPLNGILFINLVPITTFALMAMQGYEISMFEFYGTLLVIFALIRNNHFQRKQLGYRKKQQKANRARVPSI</sequence>
<feature type="transmembrane region" description="Helical" evidence="7">
    <location>
        <begin position="101"/>
        <end position="120"/>
    </location>
</feature>
<evidence type="ECO:0000256" key="2">
    <source>
        <dbReference type="ARBA" id="ARBA00007362"/>
    </source>
</evidence>
<dbReference type="EMBL" id="BJMH01000019">
    <property type="protein sequence ID" value="GEB34073.1"/>
    <property type="molecule type" value="Genomic_DNA"/>
</dbReference>
<dbReference type="AlphaFoldDB" id="A0A4Y3PKV7"/>
<evidence type="ECO:0000256" key="6">
    <source>
        <dbReference type="ARBA" id="ARBA00023136"/>
    </source>
</evidence>
<keyword evidence="3" id="KW-1003">Cell membrane</keyword>
<feature type="transmembrane region" description="Helical" evidence="7">
    <location>
        <begin position="280"/>
        <end position="296"/>
    </location>
</feature>
<feature type="transmembrane region" description="Helical" evidence="7">
    <location>
        <begin position="132"/>
        <end position="154"/>
    </location>
</feature>
<feature type="transmembrane region" description="Helical" evidence="7">
    <location>
        <begin position="160"/>
        <end position="179"/>
    </location>
</feature>
<evidence type="ECO:0000313" key="10">
    <source>
        <dbReference type="Proteomes" id="UP000316882"/>
    </source>
</evidence>
<dbReference type="Pfam" id="PF00892">
    <property type="entry name" value="EamA"/>
    <property type="match status" value="1"/>
</dbReference>
<feature type="transmembrane region" description="Helical" evidence="7">
    <location>
        <begin position="225"/>
        <end position="244"/>
    </location>
</feature>
<feature type="transmembrane region" description="Helical" evidence="7">
    <location>
        <begin position="191"/>
        <end position="213"/>
    </location>
</feature>
<feature type="transmembrane region" description="Helical" evidence="7">
    <location>
        <begin position="256"/>
        <end position="274"/>
    </location>
</feature>
<accession>A0A4Y3PKV7</accession>
<comment type="subcellular location">
    <subcellularLocation>
        <location evidence="1">Cell membrane</location>
        <topology evidence="1">Multi-pass membrane protein</topology>
    </subcellularLocation>
</comment>
<evidence type="ECO:0000313" key="9">
    <source>
        <dbReference type="EMBL" id="GEB34073.1"/>
    </source>
</evidence>
<keyword evidence="10" id="KW-1185">Reference proteome</keyword>
<dbReference type="InterPro" id="IPR050638">
    <property type="entry name" value="AA-Vitamin_Transporters"/>
</dbReference>
<comment type="similarity">
    <text evidence="2">Belongs to the EamA transporter family.</text>
</comment>
<dbReference type="GO" id="GO:0005886">
    <property type="term" value="C:plasma membrane"/>
    <property type="evidence" value="ECO:0007669"/>
    <property type="project" value="UniProtKB-SubCell"/>
</dbReference>